<protein>
    <submittedName>
        <fullName evidence="9">ABC transporter permease</fullName>
    </submittedName>
</protein>
<organism evidence="9 10">
    <name type="scientific">Dialister invisus</name>
    <dbReference type="NCBI Taxonomy" id="218538"/>
    <lineage>
        <taxon>Bacteria</taxon>
        <taxon>Bacillati</taxon>
        <taxon>Bacillota</taxon>
        <taxon>Negativicutes</taxon>
        <taxon>Veillonellales</taxon>
        <taxon>Veillonellaceae</taxon>
        <taxon>Dialister</taxon>
    </lineage>
</organism>
<dbReference type="CDD" id="cd06261">
    <property type="entry name" value="TM_PBP2"/>
    <property type="match status" value="1"/>
</dbReference>
<comment type="caution">
    <text evidence="9">The sequence shown here is derived from an EMBL/GenBank/DDBJ whole genome shotgun (WGS) entry which is preliminary data.</text>
</comment>
<keyword evidence="6 7" id="KW-0472">Membrane</keyword>
<feature type="transmembrane region" description="Helical" evidence="7">
    <location>
        <begin position="7"/>
        <end position="33"/>
    </location>
</feature>
<dbReference type="InterPro" id="IPR035906">
    <property type="entry name" value="MetI-like_sf"/>
</dbReference>
<dbReference type="PANTHER" id="PTHR43386:SF1">
    <property type="entry name" value="D,D-DIPEPTIDE TRANSPORT SYSTEM PERMEASE PROTEIN DDPC-RELATED"/>
    <property type="match status" value="1"/>
</dbReference>
<dbReference type="PANTHER" id="PTHR43386">
    <property type="entry name" value="OLIGOPEPTIDE TRANSPORT SYSTEM PERMEASE PROTEIN APPC"/>
    <property type="match status" value="1"/>
</dbReference>
<feature type="transmembrane region" description="Helical" evidence="7">
    <location>
        <begin position="136"/>
        <end position="154"/>
    </location>
</feature>
<feature type="transmembrane region" description="Helical" evidence="7">
    <location>
        <begin position="76"/>
        <end position="96"/>
    </location>
</feature>
<feature type="domain" description="ABC transmembrane type-1" evidence="8">
    <location>
        <begin position="72"/>
        <end position="261"/>
    </location>
</feature>
<keyword evidence="4 7" id="KW-0812">Transmembrane</keyword>
<reference evidence="9" key="1">
    <citation type="submission" date="2020-04" db="EMBL/GenBank/DDBJ databases">
        <title>Deep metagenomics examines the oral microbiome during advanced dental caries in children, revealing novel taxa and co-occurrences with host molecules.</title>
        <authorList>
            <person name="Baker J.L."/>
            <person name="Morton J.T."/>
            <person name="Dinis M."/>
            <person name="Alvarez R."/>
            <person name="Tran N.C."/>
            <person name="Knight R."/>
            <person name="Edlund A."/>
        </authorList>
    </citation>
    <scope>NUCLEOTIDE SEQUENCE</scope>
    <source>
        <strain evidence="9">JCVI_32_bin.14</strain>
    </source>
</reference>
<evidence type="ECO:0000256" key="4">
    <source>
        <dbReference type="ARBA" id="ARBA00022692"/>
    </source>
</evidence>
<evidence type="ECO:0000256" key="3">
    <source>
        <dbReference type="ARBA" id="ARBA00022475"/>
    </source>
</evidence>
<evidence type="ECO:0000313" key="10">
    <source>
        <dbReference type="Proteomes" id="UP000757890"/>
    </source>
</evidence>
<dbReference type="InterPro" id="IPR050366">
    <property type="entry name" value="BP-dependent_transpt_permease"/>
</dbReference>
<feature type="transmembrane region" description="Helical" evidence="7">
    <location>
        <begin position="189"/>
        <end position="216"/>
    </location>
</feature>
<dbReference type="Gene3D" id="1.10.3720.10">
    <property type="entry name" value="MetI-like"/>
    <property type="match status" value="1"/>
</dbReference>
<dbReference type="AlphaFoldDB" id="A0A930B9Q3"/>
<evidence type="ECO:0000256" key="1">
    <source>
        <dbReference type="ARBA" id="ARBA00004651"/>
    </source>
</evidence>
<evidence type="ECO:0000313" key="9">
    <source>
        <dbReference type="EMBL" id="MBF1130086.1"/>
    </source>
</evidence>
<dbReference type="GO" id="GO:0005886">
    <property type="term" value="C:plasma membrane"/>
    <property type="evidence" value="ECO:0007669"/>
    <property type="project" value="UniProtKB-SubCell"/>
</dbReference>
<evidence type="ECO:0000259" key="8">
    <source>
        <dbReference type="PROSITE" id="PS50928"/>
    </source>
</evidence>
<accession>A0A930B9Q3</accession>
<dbReference type="PROSITE" id="PS50928">
    <property type="entry name" value="ABC_TM1"/>
    <property type="match status" value="1"/>
</dbReference>
<dbReference type="GO" id="GO:0055085">
    <property type="term" value="P:transmembrane transport"/>
    <property type="evidence" value="ECO:0007669"/>
    <property type="project" value="InterPro"/>
</dbReference>
<comment type="subcellular location">
    <subcellularLocation>
        <location evidence="1 7">Cell membrane</location>
        <topology evidence="1 7">Multi-pass membrane protein</topology>
    </subcellularLocation>
</comment>
<sequence>MKGNKNAVGLLYTTAVVIAFAVIFCAVFAPLLAPYDPSAVSPEEVLEHSSAAHWLGTDALGRDILSRVIYGARSSVAFAFCSAFCTMVLGLSLGMVSGYFGGLADKSVQCLVALFQGLPGTSLMIAIAAILPENDFRIIIALTLTSWTGFSRIVRNEVLRIKGETYMEGIRSIGAGHWYILRKYVFPNLLPVLIVLFTLRTGTSLLSASALSYLGLGVSPPTADWGVMISDARTYFRSYPVMILAPGMGITLFCLSINLLGDALRDNLQIRKSPEERRG</sequence>
<dbReference type="SUPFAM" id="SSF161098">
    <property type="entry name" value="MetI-like"/>
    <property type="match status" value="1"/>
</dbReference>
<keyword evidence="2 7" id="KW-0813">Transport</keyword>
<evidence type="ECO:0000256" key="7">
    <source>
        <dbReference type="RuleBase" id="RU363032"/>
    </source>
</evidence>
<dbReference type="EMBL" id="JABZMK010000094">
    <property type="protein sequence ID" value="MBF1130086.1"/>
    <property type="molecule type" value="Genomic_DNA"/>
</dbReference>
<dbReference type="Pfam" id="PF00528">
    <property type="entry name" value="BPD_transp_1"/>
    <property type="match status" value="1"/>
</dbReference>
<gene>
    <name evidence="9" type="ORF">HXL70_08645</name>
</gene>
<feature type="transmembrane region" description="Helical" evidence="7">
    <location>
        <begin position="236"/>
        <end position="261"/>
    </location>
</feature>
<keyword evidence="3" id="KW-1003">Cell membrane</keyword>
<evidence type="ECO:0000256" key="5">
    <source>
        <dbReference type="ARBA" id="ARBA00022989"/>
    </source>
</evidence>
<dbReference type="Proteomes" id="UP000757890">
    <property type="component" value="Unassembled WGS sequence"/>
</dbReference>
<evidence type="ECO:0000256" key="6">
    <source>
        <dbReference type="ARBA" id="ARBA00023136"/>
    </source>
</evidence>
<dbReference type="InterPro" id="IPR000515">
    <property type="entry name" value="MetI-like"/>
</dbReference>
<name>A0A930B9Q3_9FIRM</name>
<feature type="transmembrane region" description="Helical" evidence="7">
    <location>
        <begin position="108"/>
        <end position="130"/>
    </location>
</feature>
<comment type="similarity">
    <text evidence="7">Belongs to the binding-protein-dependent transport system permease family.</text>
</comment>
<proteinExistence type="inferred from homology"/>
<keyword evidence="5 7" id="KW-1133">Transmembrane helix</keyword>
<evidence type="ECO:0000256" key="2">
    <source>
        <dbReference type="ARBA" id="ARBA00022448"/>
    </source>
</evidence>